<accession>A0A5D4KK57</accession>
<sequence>MGSYLDFLALYGIGGAHPGGILLTKELMYRETISEDMSVLDIGCGTGQTAAFIKEMFGCRVVGLENHPVMLEKAHKRMRAEEAEVEVISGSAEKMPFKDQEFDFIICESVLSFVDKKAVLMEANRVMKAGGVFIAVEMTVEREISSEDMKILTGFYGVKQLLREEEWRKCSEEAGFKKVEIERPDFPLLSQEPVIEFNLSEEIPEEIHEMLDRHEGYLAEYKDLLGVRIIRCTK</sequence>
<keyword evidence="2 6" id="KW-0489">Methyltransferase</keyword>
<name>A0A5D4KK57_9BACI</name>
<dbReference type="Pfam" id="PF08241">
    <property type="entry name" value="Methyltransf_11"/>
    <property type="match status" value="1"/>
</dbReference>
<evidence type="ECO:0000256" key="3">
    <source>
        <dbReference type="ARBA" id="ARBA00022679"/>
    </source>
</evidence>
<dbReference type="GO" id="GO:0032259">
    <property type="term" value="P:methylation"/>
    <property type="evidence" value="ECO:0007669"/>
    <property type="project" value="UniProtKB-KW"/>
</dbReference>
<protein>
    <submittedName>
        <fullName evidence="6">Class I SAM-dependent methyltransferase</fullName>
    </submittedName>
</protein>
<dbReference type="EMBL" id="VTEH01000001">
    <property type="protein sequence ID" value="TYR77260.1"/>
    <property type="molecule type" value="Genomic_DNA"/>
</dbReference>
<evidence type="ECO:0000313" key="6">
    <source>
        <dbReference type="EMBL" id="TYR77260.1"/>
    </source>
</evidence>
<dbReference type="RefSeq" id="WP_148944883.1">
    <property type="nucleotide sequence ID" value="NZ_VTEH01000001.1"/>
</dbReference>
<dbReference type="GO" id="GO:0008757">
    <property type="term" value="F:S-adenosylmethionine-dependent methyltransferase activity"/>
    <property type="evidence" value="ECO:0007669"/>
    <property type="project" value="InterPro"/>
</dbReference>
<evidence type="ECO:0000259" key="5">
    <source>
        <dbReference type="Pfam" id="PF08241"/>
    </source>
</evidence>
<dbReference type="PANTHER" id="PTHR44307:SF2">
    <property type="entry name" value="PHOSPHOETHANOLAMINE METHYLTRANSFERASE ISOFORM X1"/>
    <property type="match status" value="1"/>
</dbReference>
<dbReference type="PANTHER" id="PTHR44307">
    <property type="entry name" value="PHOSPHOETHANOLAMINE METHYLTRANSFERASE"/>
    <property type="match status" value="1"/>
</dbReference>
<evidence type="ECO:0000256" key="1">
    <source>
        <dbReference type="ARBA" id="ARBA00005189"/>
    </source>
</evidence>
<proteinExistence type="predicted"/>
<dbReference type="CDD" id="cd02440">
    <property type="entry name" value="AdoMet_MTases"/>
    <property type="match status" value="1"/>
</dbReference>
<evidence type="ECO:0000256" key="4">
    <source>
        <dbReference type="ARBA" id="ARBA00025707"/>
    </source>
</evidence>
<evidence type="ECO:0000313" key="7">
    <source>
        <dbReference type="Proteomes" id="UP000323317"/>
    </source>
</evidence>
<reference evidence="6 7" key="1">
    <citation type="submission" date="2019-08" db="EMBL/GenBank/DDBJ databases">
        <title>Bacillus genomes from the desert of Cuatro Cienegas, Coahuila.</title>
        <authorList>
            <person name="Olmedo-Alvarez G."/>
        </authorList>
    </citation>
    <scope>NUCLEOTIDE SEQUENCE [LARGE SCALE GENOMIC DNA]</scope>
    <source>
        <strain evidence="6 7">CH40_1T</strain>
    </source>
</reference>
<dbReference type="InterPro" id="IPR029063">
    <property type="entry name" value="SAM-dependent_MTases_sf"/>
</dbReference>
<gene>
    <name evidence="6" type="ORF">FZC79_00060</name>
</gene>
<dbReference type="Proteomes" id="UP000323317">
    <property type="component" value="Unassembled WGS sequence"/>
</dbReference>
<comment type="caution">
    <text evidence="6">The sequence shown here is derived from an EMBL/GenBank/DDBJ whole genome shotgun (WGS) entry which is preliminary data.</text>
</comment>
<dbReference type="Gene3D" id="3.40.50.150">
    <property type="entry name" value="Vaccinia Virus protein VP39"/>
    <property type="match status" value="1"/>
</dbReference>
<dbReference type="SUPFAM" id="SSF53335">
    <property type="entry name" value="S-adenosyl-L-methionine-dependent methyltransferases"/>
    <property type="match status" value="1"/>
</dbReference>
<organism evidence="6 7">
    <name type="scientific">Rossellomorea vietnamensis</name>
    <dbReference type="NCBI Taxonomy" id="218284"/>
    <lineage>
        <taxon>Bacteria</taxon>
        <taxon>Bacillati</taxon>
        <taxon>Bacillota</taxon>
        <taxon>Bacilli</taxon>
        <taxon>Bacillales</taxon>
        <taxon>Bacillaceae</taxon>
        <taxon>Rossellomorea</taxon>
    </lineage>
</organism>
<keyword evidence="3 6" id="KW-0808">Transferase</keyword>
<feature type="domain" description="Methyltransferase type 11" evidence="5">
    <location>
        <begin position="40"/>
        <end position="134"/>
    </location>
</feature>
<comment type="pathway">
    <text evidence="1">Lipid metabolism.</text>
</comment>
<dbReference type="AlphaFoldDB" id="A0A5D4KK57"/>
<comment type="pathway">
    <text evidence="4">Phospholipid metabolism.</text>
</comment>
<dbReference type="InterPro" id="IPR013216">
    <property type="entry name" value="Methyltransf_11"/>
</dbReference>
<evidence type="ECO:0000256" key="2">
    <source>
        <dbReference type="ARBA" id="ARBA00022603"/>
    </source>
</evidence>